<feature type="transmembrane region" description="Helical" evidence="6">
    <location>
        <begin position="77"/>
        <end position="97"/>
    </location>
</feature>
<feature type="transmembrane region" description="Helical" evidence="6">
    <location>
        <begin position="221"/>
        <end position="241"/>
    </location>
</feature>
<feature type="transmembrane region" description="Helical" evidence="6">
    <location>
        <begin position="160"/>
        <end position="183"/>
    </location>
</feature>
<dbReference type="SMART" id="SM00752">
    <property type="entry name" value="HTTM"/>
    <property type="match status" value="1"/>
</dbReference>
<evidence type="ECO:0000256" key="4">
    <source>
        <dbReference type="ARBA" id="ARBA00023136"/>
    </source>
</evidence>
<dbReference type="InterPro" id="IPR052964">
    <property type="entry name" value="Sporulation_signal_mat"/>
</dbReference>
<gene>
    <name evidence="8" type="ORF">H1P_1860007</name>
</gene>
<dbReference type="GO" id="GO:0012505">
    <property type="term" value="C:endomembrane system"/>
    <property type="evidence" value="ECO:0007669"/>
    <property type="project" value="UniProtKB-SubCell"/>
</dbReference>
<sequence>MKNQLVSKIKNIFAFDLRSLAIFRIGLALVIIADLLIRFGDIEAHYSDAGVLDRTVLINQLLNPWYWSVHLISGQPFVQQILFLIALLIAVLLLIGYRTRWMTMASWMLIISLHNRNPALIFAGDDALRAILFWAMFLPLGAYYSVDNALNTSSKPLPKFVVSGATVGFIFQLCYIYMFSAWFKHQSPLWSEESSAVYYALSFDQYATGFGQFLLGLKPLLPTMTFGALWFEWLGALLLFIPFKNSFFRGIAIVAFISLHLSFGLSFTIGVFPVLCVAAWLAFLPSPVWDWLEKKTYSKERVGLKINYDRDCGFCKKVVHFLRTFLILPGTPLLVAQENPDVYADMEKYNSWVVEDWQGKRYFKWQGIAYVVSLSPILWWLAPILRIKPFMAIGTKFYETIATNRTIAGKLTAPFKYDSFQVRHGWTFNILTLFILGLVTFWNFASFADSHIFHHSPTATSQMVKRVTKSRTAQSISWLGELTRLDQSWSIFAPNPPRDDGWHVILGTLKNGKEVNLLQEDSDISWDKPTIKQRNQLYQNMQWRTYFINLNRNIGKKLYPHYGDYLCQQWNKNHPKNQQLESLEIFFMSETTAPPEEPQEVIQESHWQQSCSKL</sequence>
<feature type="transmembrane region" description="Helical" evidence="6">
    <location>
        <begin position="253"/>
        <end position="283"/>
    </location>
</feature>
<evidence type="ECO:0000256" key="1">
    <source>
        <dbReference type="ARBA" id="ARBA00004127"/>
    </source>
</evidence>
<keyword evidence="2 6" id="KW-0812">Transmembrane</keyword>
<dbReference type="Proteomes" id="UP000320055">
    <property type="component" value="Unassembled WGS sequence"/>
</dbReference>
<name>A0A563VP48_9CYAN</name>
<keyword evidence="9" id="KW-1185">Reference proteome</keyword>
<dbReference type="EMBL" id="CAACVJ010000097">
    <property type="protein sequence ID" value="VEP13149.1"/>
    <property type="molecule type" value="Genomic_DNA"/>
</dbReference>
<evidence type="ECO:0000256" key="2">
    <source>
        <dbReference type="ARBA" id="ARBA00022692"/>
    </source>
</evidence>
<organism evidence="8 9">
    <name type="scientific">Hyella patelloides LEGE 07179</name>
    <dbReference type="NCBI Taxonomy" id="945734"/>
    <lineage>
        <taxon>Bacteria</taxon>
        <taxon>Bacillati</taxon>
        <taxon>Cyanobacteriota</taxon>
        <taxon>Cyanophyceae</taxon>
        <taxon>Pleurocapsales</taxon>
        <taxon>Hyellaceae</taxon>
        <taxon>Hyella</taxon>
    </lineage>
</organism>
<feature type="transmembrane region" description="Helical" evidence="6">
    <location>
        <begin position="426"/>
        <end position="445"/>
    </location>
</feature>
<dbReference type="PANTHER" id="PTHR39535">
    <property type="entry name" value="SPORULATION-DELAYING PROTEIN SDPB"/>
    <property type="match status" value="1"/>
</dbReference>
<accession>A0A563VP48</accession>
<feature type="transmembrane region" description="Helical" evidence="6">
    <location>
        <begin position="118"/>
        <end position="140"/>
    </location>
</feature>
<feature type="region of interest" description="Disordered" evidence="5">
    <location>
        <begin position="594"/>
        <end position="614"/>
    </location>
</feature>
<evidence type="ECO:0000313" key="9">
    <source>
        <dbReference type="Proteomes" id="UP000320055"/>
    </source>
</evidence>
<reference evidence="8 9" key="1">
    <citation type="submission" date="2019-01" db="EMBL/GenBank/DDBJ databases">
        <authorList>
            <person name="Brito A."/>
        </authorList>
    </citation>
    <scope>NUCLEOTIDE SEQUENCE [LARGE SCALE GENOMIC DNA]</scope>
    <source>
        <strain evidence="8">1</strain>
    </source>
</reference>
<dbReference type="GO" id="GO:0015035">
    <property type="term" value="F:protein-disulfide reductase activity"/>
    <property type="evidence" value="ECO:0007669"/>
    <property type="project" value="InterPro"/>
</dbReference>
<feature type="compositionally biased region" description="Polar residues" evidence="5">
    <location>
        <begin position="605"/>
        <end position="614"/>
    </location>
</feature>
<keyword evidence="3 6" id="KW-1133">Transmembrane helix</keyword>
<keyword evidence="4 6" id="KW-0472">Membrane</keyword>
<dbReference type="InterPro" id="IPR007263">
    <property type="entry name" value="DCC1-like"/>
</dbReference>
<dbReference type="PANTHER" id="PTHR39535:SF2">
    <property type="entry name" value="HTTM DOMAIN-CONTAINING PROTEIN"/>
    <property type="match status" value="1"/>
</dbReference>
<feature type="domain" description="HTTM-like" evidence="7">
    <location>
        <begin position="12"/>
        <end position="288"/>
    </location>
</feature>
<comment type="subcellular location">
    <subcellularLocation>
        <location evidence="1">Endomembrane system</location>
        <topology evidence="1">Multi-pass membrane protein</topology>
    </subcellularLocation>
</comment>
<dbReference type="AlphaFoldDB" id="A0A563VP48"/>
<dbReference type="Pfam" id="PF04134">
    <property type="entry name" value="DCC1-like"/>
    <property type="match status" value="1"/>
</dbReference>
<evidence type="ECO:0000313" key="8">
    <source>
        <dbReference type="EMBL" id="VEP13149.1"/>
    </source>
</evidence>
<evidence type="ECO:0000256" key="5">
    <source>
        <dbReference type="SAM" id="MobiDB-lite"/>
    </source>
</evidence>
<evidence type="ECO:0000259" key="7">
    <source>
        <dbReference type="SMART" id="SM00752"/>
    </source>
</evidence>
<evidence type="ECO:0000256" key="3">
    <source>
        <dbReference type="ARBA" id="ARBA00022989"/>
    </source>
</evidence>
<protein>
    <submittedName>
        <fullName evidence="8">HTTM domain protein</fullName>
    </submittedName>
</protein>
<dbReference type="RefSeq" id="WP_144871386.1">
    <property type="nucleotide sequence ID" value="NZ_LR213936.1"/>
</dbReference>
<proteinExistence type="predicted"/>
<dbReference type="InterPro" id="IPR011020">
    <property type="entry name" value="HTTM-like"/>
</dbReference>
<feature type="transmembrane region" description="Helical" evidence="6">
    <location>
        <begin position="367"/>
        <end position="387"/>
    </location>
</feature>
<evidence type="ECO:0000256" key="6">
    <source>
        <dbReference type="SAM" id="Phobius"/>
    </source>
</evidence>
<feature type="transmembrane region" description="Helical" evidence="6">
    <location>
        <begin position="21"/>
        <end position="39"/>
    </location>
</feature>
<dbReference type="OrthoDB" id="128729at2"/>
<feature type="transmembrane region" description="Helical" evidence="6">
    <location>
        <begin position="195"/>
        <end position="215"/>
    </location>
</feature>